<dbReference type="Proteomes" id="UP000015453">
    <property type="component" value="Unassembled WGS sequence"/>
</dbReference>
<evidence type="ECO:0000256" key="2">
    <source>
        <dbReference type="ARBA" id="ARBA00022670"/>
    </source>
</evidence>
<feature type="compositionally biased region" description="Basic and acidic residues" evidence="8">
    <location>
        <begin position="265"/>
        <end position="274"/>
    </location>
</feature>
<keyword evidence="7" id="KW-0456">Lyase</keyword>
<keyword evidence="6" id="KW-0238">DNA-binding</keyword>
<evidence type="ECO:0000313" key="9">
    <source>
        <dbReference type="EMBL" id="EPS73813.1"/>
    </source>
</evidence>
<protein>
    <recommendedName>
        <fullName evidence="11">Embryonic stem cell-specific 5-hydroxymethylcytosine-binding protein</fullName>
    </recommendedName>
</protein>
<dbReference type="PANTHER" id="PTHR13604:SF0">
    <property type="entry name" value="ABASIC SITE PROCESSING PROTEIN HMCES"/>
    <property type="match status" value="1"/>
</dbReference>
<evidence type="ECO:0000256" key="8">
    <source>
        <dbReference type="SAM" id="MobiDB-lite"/>
    </source>
</evidence>
<evidence type="ECO:0000256" key="3">
    <source>
        <dbReference type="ARBA" id="ARBA00022763"/>
    </source>
</evidence>
<dbReference type="Pfam" id="PF02586">
    <property type="entry name" value="SRAP"/>
    <property type="match status" value="1"/>
</dbReference>
<keyword evidence="10" id="KW-1185">Reference proteome</keyword>
<keyword evidence="3" id="KW-0227">DNA damage</keyword>
<organism evidence="9 10">
    <name type="scientific">Genlisea aurea</name>
    <dbReference type="NCBI Taxonomy" id="192259"/>
    <lineage>
        <taxon>Eukaryota</taxon>
        <taxon>Viridiplantae</taxon>
        <taxon>Streptophyta</taxon>
        <taxon>Embryophyta</taxon>
        <taxon>Tracheophyta</taxon>
        <taxon>Spermatophyta</taxon>
        <taxon>Magnoliopsida</taxon>
        <taxon>eudicotyledons</taxon>
        <taxon>Gunneridae</taxon>
        <taxon>Pentapetalae</taxon>
        <taxon>asterids</taxon>
        <taxon>lamiids</taxon>
        <taxon>Lamiales</taxon>
        <taxon>Lentibulariaceae</taxon>
        <taxon>Genlisea</taxon>
    </lineage>
</organism>
<feature type="non-terminal residue" evidence="9">
    <location>
        <position position="297"/>
    </location>
</feature>
<sequence length="297" mass="33907">MCGRARCTMRADGFARACHLGNRPLRHINMDRYQPSYNVAPGFSLPVVHRDGEKENGVAVQCMKWGLIPSFANKNDKIDHFKMFNARAESIQEKASFRRLIPNKRCLVCVEGFYEWKKDGTKKQPYYIHFSDGSPLVLAALFDSWKSSSQDVMFTFTIITTSSSTSLEWLHDRMPVILGNQESIHCWFNDGMPSLQLLKPYEGKNLAWYPVTPAMGKVSFDGPDCIREVTSSHVKPISQFFSKKEDAAEVKNRGDVCMVTTGKNESSKERKCRDEEEDQSGYSSTRKKSRYDPNNKQ</sequence>
<evidence type="ECO:0000256" key="7">
    <source>
        <dbReference type="ARBA" id="ARBA00023239"/>
    </source>
</evidence>
<dbReference type="InterPro" id="IPR036590">
    <property type="entry name" value="SRAP-like"/>
</dbReference>
<dbReference type="SUPFAM" id="SSF143081">
    <property type="entry name" value="BB1717-like"/>
    <property type="match status" value="1"/>
</dbReference>
<dbReference type="GO" id="GO:0006508">
    <property type="term" value="P:proteolysis"/>
    <property type="evidence" value="ECO:0007669"/>
    <property type="project" value="UniProtKB-KW"/>
</dbReference>
<dbReference type="InterPro" id="IPR003738">
    <property type="entry name" value="SRAP"/>
</dbReference>
<accession>S8ECY8</accession>
<keyword evidence="4" id="KW-0378">Hydrolase</keyword>
<dbReference type="AlphaFoldDB" id="S8ECY8"/>
<keyword evidence="5" id="KW-0190">Covalent protein-DNA linkage</keyword>
<dbReference type="EMBL" id="AUSU01000283">
    <property type="protein sequence ID" value="EPS73813.1"/>
    <property type="molecule type" value="Genomic_DNA"/>
</dbReference>
<dbReference type="GO" id="GO:0106300">
    <property type="term" value="P:protein-DNA covalent cross-linking repair"/>
    <property type="evidence" value="ECO:0007669"/>
    <property type="project" value="InterPro"/>
</dbReference>
<evidence type="ECO:0008006" key="11">
    <source>
        <dbReference type="Google" id="ProtNLM"/>
    </source>
</evidence>
<evidence type="ECO:0000256" key="4">
    <source>
        <dbReference type="ARBA" id="ARBA00022801"/>
    </source>
</evidence>
<evidence type="ECO:0000256" key="5">
    <source>
        <dbReference type="ARBA" id="ARBA00023124"/>
    </source>
</evidence>
<evidence type="ECO:0000313" key="10">
    <source>
        <dbReference type="Proteomes" id="UP000015453"/>
    </source>
</evidence>
<dbReference type="GO" id="GO:0016829">
    <property type="term" value="F:lyase activity"/>
    <property type="evidence" value="ECO:0007669"/>
    <property type="project" value="UniProtKB-KW"/>
</dbReference>
<dbReference type="Gene3D" id="3.90.1680.10">
    <property type="entry name" value="SOS response associated peptidase-like"/>
    <property type="match status" value="1"/>
</dbReference>
<comment type="caution">
    <text evidence="9">The sequence shown here is derived from an EMBL/GenBank/DDBJ whole genome shotgun (WGS) entry which is preliminary data.</text>
</comment>
<keyword evidence="2" id="KW-0645">Protease</keyword>
<evidence type="ECO:0000256" key="6">
    <source>
        <dbReference type="ARBA" id="ARBA00023125"/>
    </source>
</evidence>
<dbReference type="GO" id="GO:0008233">
    <property type="term" value="F:peptidase activity"/>
    <property type="evidence" value="ECO:0007669"/>
    <property type="project" value="UniProtKB-KW"/>
</dbReference>
<gene>
    <name evidence="9" type="ORF">M569_00942</name>
</gene>
<dbReference type="GO" id="GO:0003697">
    <property type="term" value="F:single-stranded DNA binding"/>
    <property type="evidence" value="ECO:0007669"/>
    <property type="project" value="InterPro"/>
</dbReference>
<dbReference type="PANTHER" id="PTHR13604">
    <property type="entry name" value="DC12-RELATED"/>
    <property type="match status" value="1"/>
</dbReference>
<comment type="similarity">
    <text evidence="1">Belongs to the SOS response-associated peptidase family.</text>
</comment>
<name>S8ECY8_9LAMI</name>
<feature type="region of interest" description="Disordered" evidence="8">
    <location>
        <begin position="252"/>
        <end position="297"/>
    </location>
</feature>
<dbReference type="OrthoDB" id="2111841at2759"/>
<reference evidence="9 10" key="1">
    <citation type="journal article" date="2013" name="BMC Genomics">
        <title>The miniature genome of a carnivorous plant Genlisea aurea contains a low number of genes and short non-coding sequences.</title>
        <authorList>
            <person name="Leushkin E.V."/>
            <person name="Sutormin R.A."/>
            <person name="Nabieva E.R."/>
            <person name="Penin A.A."/>
            <person name="Kondrashov A.S."/>
            <person name="Logacheva M.D."/>
        </authorList>
    </citation>
    <scope>NUCLEOTIDE SEQUENCE [LARGE SCALE GENOMIC DNA]</scope>
</reference>
<proteinExistence type="inferred from homology"/>
<evidence type="ECO:0000256" key="1">
    <source>
        <dbReference type="ARBA" id="ARBA00008136"/>
    </source>
</evidence>